<dbReference type="EMBL" id="AMQM01002919">
    <property type="status" value="NOT_ANNOTATED_CDS"/>
    <property type="molecule type" value="Genomic_DNA"/>
</dbReference>
<evidence type="ECO:0000256" key="1">
    <source>
        <dbReference type="SAM" id="MobiDB-lite"/>
    </source>
</evidence>
<accession>T1F099</accession>
<feature type="region of interest" description="Disordered" evidence="1">
    <location>
        <begin position="68"/>
        <end position="90"/>
    </location>
</feature>
<dbReference type="Proteomes" id="UP000015101">
    <property type="component" value="Unassembled WGS sequence"/>
</dbReference>
<dbReference type="KEGG" id="hro:HELRODRAFT_168189"/>
<reference evidence="3" key="3">
    <citation type="submission" date="2015-06" db="UniProtKB">
        <authorList>
            <consortium name="EnsemblMetazoa"/>
        </authorList>
    </citation>
    <scope>IDENTIFICATION</scope>
</reference>
<dbReference type="CTD" id="20202249"/>
<dbReference type="RefSeq" id="XP_009012320.1">
    <property type="nucleotide sequence ID" value="XM_009014072.1"/>
</dbReference>
<dbReference type="InParanoid" id="T1F099"/>
<name>T1F099_HELRO</name>
<protein>
    <submittedName>
        <fullName evidence="2 3">Uncharacterized protein</fullName>
    </submittedName>
</protein>
<keyword evidence="4" id="KW-1185">Reference proteome</keyword>
<proteinExistence type="predicted"/>
<sequence>MSKQCKNRRQVAIENRKNSCDKHAPVNNSCFPLCSCFKTTHHFNSIPQNPRTICNEEVSKQLTTLKKSSSPACPTIDTMSSMKQPSQQPSIKKQLHFSIETQSDDAEKAKEEDDLDFKMKQRRRSSVAKVVKNSTCPIQFVFKFLQNCKTPDMQEASYMNVLQYNIVQQCTYMYVYTEI</sequence>
<dbReference type="GeneID" id="20202249"/>
<evidence type="ECO:0000313" key="4">
    <source>
        <dbReference type="Proteomes" id="UP000015101"/>
    </source>
</evidence>
<dbReference type="EnsemblMetazoa" id="HelroT168189">
    <property type="protein sequence ID" value="HelroP168189"/>
    <property type="gene ID" value="HelroG168189"/>
</dbReference>
<gene>
    <name evidence="3" type="primary">20202249</name>
    <name evidence="2" type="ORF">HELRODRAFT_168189</name>
</gene>
<feature type="compositionally biased region" description="Low complexity" evidence="1">
    <location>
        <begin position="79"/>
        <end position="90"/>
    </location>
</feature>
<dbReference type="EMBL" id="KB095959">
    <property type="protein sequence ID" value="ESO09227.1"/>
    <property type="molecule type" value="Genomic_DNA"/>
</dbReference>
<evidence type="ECO:0000313" key="2">
    <source>
        <dbReference type="EMBL" id="ESO09227.1"/>
    </source>
</evidence>
<reference evidence="2 4" key="2">
    <citation type="journal article" date="2013" name="Nature">
        <title>Insights into bilaterian evolution from three spiralian genomes.</title>
        <authorList>
            <person name="Simakov O."/>
            <person name="Marletaz F."/>
            <person name="Cho S.J."/>
            <person name="Edsinger-Gonzales E."/>
            <person name="Havlak P."/>
            <person name="Hellsten U."/>
            <person name="Kuo D.H."/>
            <person name="Larsson T."/>
            <person name="Lv J."/>
            <person name="Arendt D."/>
            <person name="Savage R."/>
            <person name="Osoegawa K."/>
            <person name="de Jong P."/>
            <person name="Grimwood J."/>
            <person name="Chapman J.A."/>
            <person name="Shapiro H."/>
            <person name="Aerts A."/>
            <person name="Otillar R.P."/>
            <person name="Terry A.Y."/>
            <person name="Boore J.L."/>
            <person name="Grigoriev I.V."/>
            <person name="Lindberg D.R."/>
            <person name="Seaver E.C."/>
            <person name="Weisblat D.A."/>
            <person name="Putnam N.H."/>
            <person name="Rokhsar D.S."/>
        </authorList>
    </citation>
    <scope>NUCLEOTIDE SEQUENCE</scope>
</reference>
<evidence type="ECO:0000313" key="3">
    <source>
        <dbReference type="EnsemblMetazoa" id="HelroP168189"/>
    </source>
</evidence>
<reference evidence="4" key="1">
    <citation type="submission" date="2012-12" db="EMBL/GenBank/DDBJ databases">
        <authorList>
            <person name="Hellsten U."/>
            <person name="Grimwood J."/>
            <person name="Chapman J.A."/>
            <person name="Shapiro H."/>
            <person name="Aerts A."/>
            <person name="Otillar R.P."/>
            <person name="Terry A.Y."/>
            <person name="Boore J.L."/>
            <person name="Simakov O."/>
            <person name="Marletaz F."/>
            <person name="Cho S.-J."/>
            <person name="Edsinger-Gonzales E."/>
            <person name="Havlak P."/>
            <person name="Kuo D.-H."/>
            <person name="Larsson T."/>
            <person name="Lv J."/>
            <person name="Arendt D."/>
            <person name="Savage R."/>
            <person name="Osoegawa K."/>
            <person name="de Jong P."/>
            <person name="Lindberg D.R."/>
            <person name="Seaver E.C."/>
            <person name="Weisblat D.A."/>
            <person name="Putnam N.H."/>
            <person name="Grigoriev I.V."/>
            <person name="Rokhsar D.S."/>
        </authorList>
    </citation>
    <scope>NUCLEOTIDE SEQUENCE</scope>
</reference>
<dbReference type="HOGENOM" id="CLU_1505065_0_0_1"/>
<dbReference type="AlphaFoldDB" id="T1F099"/>
<organism evidence="3 4">
    <name type="scientific">Helobdella robusta</name>
    <name type="common">Californian leech</name>
    <dbReference type="NCBI Taxonomy" id="6412"/>
    <lineage>
        <taxon>Eukaryota</taxon>
        <taxon>Metazoa</taxon>
        <taxon>Spiralia</taxon>
        <taxon>Lophotrochozoa</taxon>
        <taxon>Annelida</taxon>
        <taxon>Clitellata</taxon>
        <taxon>Hirudinea</taxon>
        <taxon>Rhynchobdellida</taxon>
        <taxon>Glossiphoniidae</taxon>
        <taxon>Helobdella</taxon>
    </lineage>
</organism>